<dbReference type="AlphaFoldDB" id="A0A162LIA3"/>
<organism evidence="1 2">
    <name type="scientific">Akanthomyces lecanii RCEF 1005</name>
    <dbReference type="NCBI Taxonomy" id="1081108"/>
    <lineage>
        <taxon>Eukaryota</taxon>
        <taxon>Fungi</taxon>
        <taxon>Dikarya</taxon>
        <taxon>Ascomycota</taxon>
        <taxon>Pezizomycotina</taxon>
        <taxon>Sordariomycetes</taxon>
        <taxon>Hypocreomycetidae</taxon>
        <taxon>Hypocreales</taxon>
        <taxon>Cordycipitaceae</taxon>
        <taxon>Akanthomyces</taxon>
        <taxon>Cordyceps confragosa</taxon>
    </lineage>
</organism>
<comment type="caution">
    <text evidence="1">The sequence shown here is derived from an EMBL/GenBank/DDBJ whole genome shotgun (WGS) entry which is preliminary data.</text>
</comment>
<proteinExistence type="predicted"/>
<keyword evidence="2" id="KW-1185">Reference proteome</keyword>
<dbReference type="Proteomes" id="UP000076881">
    <property type="component" value="Unassembled WGS sequence"/>
</dbReference>
<gene>
    <name evidence="1" type="ORF">LEL_09525</name>
</gene>
<reference evidence="1 2" key="1">
    <citation type="journal article" date="2016" name="Genome Biol. Evol.">
        <title>Divergent and convergent evolution of fungal pathogenicity.</title>
        <authorList>
            <person name="Shang Y."/>
            <person name="Xiao G."/>
            <person name="Zheng P."/>
            <person name="Cen K."/>
            <person name="Zhan S."/>
            <person name="Wang C."/>
        </authorList>
    </citation>
    <scope>NUCLEOTIDE SEQUENCE [LARGE SCALE GENOMIC DNA]</scope>
    <source>
        <strain evidence="1 2">RCEF 1005</strain>
    </source>
</reference>
<dbReference type="OrthoDB" id="5355126at2759"/>
<accession>A0A162LIA3</accession>
<evidence type="ECO:0008006" key="3">
    <source>
        <dbReference type="Google" id="ProtNLM"/>
    </source>
</evidence>
<sequence>MSKSRMPLILGLGAAGGVGYYLYSAGGNTKAAENKFESDLHRAKASVRGALPGNAPNANAHGGKLEAVAAEAGATVDKATAKLDKAWSQADSKIGQTKEKTEAYVKDAKAEALKAVDKFDKTVEDGASKAKGGLSSWFGGK</sequence>
<name>A0A162LIA3_CORDF</name>
<protein>
    <recommendedName>
        <fullName evidence="3">Calcofluor white hypersensitive protein</fullName>
    </recommendedName>
</protein>
<dbReference type="EMBL" id="AZHF01000009">
    <property type="protein sequence ID" value="OAA70934.1"/>
    <property type="molecule type" value="Genomic_DNA"/>
</dbReference>
<evidence type="ECO:0000313" key="2">
    <source>
        <dbReference type="Proteomes" id="UP000076881"/>
    </source>
</evidence>
<evidence type="ECO:0000313" key="1">
    <source>
        <dbReference type="EMBL" id="OAA70934.1"/>
    </source>
</evidence>